<gene>
    <name evidence="2" type="ORF">GCM10010136_20180</name>
</gene>
<keyword evidence="3" id="KW-1185">Reference proteome</keyword>
<dbReference type="AlphaFoldDB" id="A0A8J3DHL2"/>
<name>A0A8J3DHL2_9HYPH</name>
<keyword evidence="1" id="KW-1133">Transmembrane helix</keyword>
<dbReference type="Proteomes" id="UP000641137">
    <property type="component" value="Unassembled WGS sequence"/>
</dbReference>
<evidence type="ECO:0000313" key="2">
    <source>
        <dbReference type="EMBL" id="GHC72460.1"/>
    </source>
</evidence>
<evidence type="ECO:0000313" key="3">
    <source>
        <dbReference type="Proteomes" id="UP000641137"/>
    </source>
</evidence>
<keyword evidence="1" id="KW-0472">Membrane</keyword>
<proteinExistence type="predicted"/>
<organism evidence="2 3">
    <name type="scientific">Limoniibacter endophyticus</name>
    <dbReference type="NCBI Taxonomy" id="1565040"/>
    <lineage>
        <taxon>Bacteria</taxon>
        <taxon>Pseudomonadati</taxon>
        <taxon>Pseudomonadota</taxon>
        <taxon>Alphaproteobacteria</taxon>
        <taxon>Hyphomicrobiales</taxon>
        <taxon>Bartonellaceae</taxon>
        <taxon>Limoniibacter</taxon>
    </lineage>
</organism>
<sequence length="100" mass="11134">MRHPLLWLIAGFGLWSVAFFVLYATQATGCHLSEGSVSTWRILLIAIFTASVGASVFLALQLRRKPRDGFIRHVAFRATLAATVSIVLCFSGIFWLSFCR</sequence>
<dbReference type="EMBL" id="BMZO01000006">
    <property type="protein sequence ID" value="GHC72460.1"/>
    <property type="molecule type" value="Genomic_DNA"/>
</dbReference>
<comment type="caution">
    <text evidence="2">The sequence shown here is derived from an EMBL/GenBank/DDBJ whole genome shotgun (WGS) entry which is preliminary data.</text>
</comment>
<accession>A0A8J3DHL2</accession>
<protein>
    <submittedName>
        <fullName evidence="2">Uncharacterized protein</fullName>
    </submittedName>
</protein>
<reference evidence="2" key="1">
    <citation type="journal article" date="2014" name="Int. J. Syst. Evol. Microbiol.">
        <title>Complete genome sequence of Corynebacterium casei LMG S-19264T (=DSM 44701T), isolated from a smear-ripened cheese.</title>
        <authorList>
            <consortium name="US DOE Joint Genome Institute (JGI-PGF)"/>
            <person name="Walter F."/>
            <person name="Albersmeier A."/>
            <person name="Kalinowski J."/>
            <person name="Ruckert C."/>
        </authorList>
    </citation>
    <scope>NUCLEOTIDE SEQUENCE</scope>
    <source>
        <strain evidence="2">KCTC 42097</strain>
    </source>
</reference>
<evidence type="ECO:0000256" key="1">
    <source>
        <dbReference type="SAM" id="Phobius"/>
    </source>
</evidence>
<keyword evidence="1" id="KW-0812">Transmembrane</keyword>
<reference evidence="2" key="2">
    <citation type="submission" date="2020-09" db="EMBL/GenBank/DDBJ databases">
        <authorList>
            <person name="Sun Q."/>
            <person name="Kim S."/>
        </authorList>
    </citation>
    <scope>NUCLEOTIDE SEQUENCE</scope>
    <source>
        <strain evidence="2">KCTC 42097</strain>
    </source>
</reference>
<feature type="transmembrane region" description="Helical" evidence="1">
    <location>
        <begin position="74"/>
        <end position="98"/>
    </location>
</feature>
<dbReference type="RefSeq" id="WP_189489880.1">
    <property type="nucleotide sequence ID" value="NZ_BMZO01000006.1"/>
</dbReference>
<feature type="transmembrane region" description="Helical" evidence="1">
    <location>
        <begin position="40"/>
        <end position="62"/>
    </location>
</feature>